<name>A0A6C0TZW0_9GAMM</name>
<feature type="chain" id="PRO_5025589714" evidence="1">
    <location>
        <begin position="26"/>
        <end position="206"/>
    </location>
</feature>
<dbReference type="Proteomes" id="UP000477680">
    <property type="component" value="Chromosome"/>
</dbReference>
<dbReference type="InterPro" id="IPR025411">
    <property type="entry name" value="DUF4136"/>
</dbReference>
<dbReference type="KEGG" id="kim:G3T16_07660"/>
<proteinExistence type="predicted"/>
<evidence type="ECO:0000313" key="3">
    <source>
        <dbReference type="EMBL" id="QIB65296.1"/>
    </source>
</evidence>
<sequence>MPSPTKRILPLLGIAVATLLLGACASGPPRPDVDYKPDYDFSQVRSVAFYEDSGTVEGDNPLQLSDMQKERIDTGIRTALQNKGLTVVDDPSQADMLVSWHLLTQFKTDVRSYDRPGFVGLYRGYNRYSLYDCWSCIGPRQDIVSSNYTEGTFIVDMIDPELERSVWRGVTHSRLSGEQVRDQAEYNEAAAAIFSAFPPAPEDPGS</sequence>
<keyword evidence="4" id="KW-1185">Reference proteome</keyword>
<reference evidence="3 4" key="1">
    <citation type="submission" date="2020-02" db="EMBL/GenBank/DDBJ databases">
        <title>Genome sequencing for Kineobactrum sp. M2.</title>
        <authorList>
            <person name="Park S.-J."/>
        </authorList>
    </citation>
    <scope>NUCLEOTIDE SEQUENCE [LARGE SCALE GENOMIC DNA]</scope>
    <source>
        <strain evidence="3 4">M2</strain>
    </source>
</reference>
<keyword evidence="1" id="KW-0732">Signal</keyword>
<dbReference type="Gene3D" id="3.30.160.670">
    <property type="match status" value="1"/>
</dbReference>
<feature type="domain" description="DUF4136" evidence="2">
    <location>
        <begin position="33"/>
        <end position="199"/>
    </location>
</feature>
<evidence type="ECO:0000259" key="2">
    <source>
        <dbReference type="Pfam" id="PF13590"/>
    </source>
</evidence>
<dbReference type="EMBL" id="CP048711">
    <property type="protein sequence ID" value="QIB65296.1"/>
    <property type="molecule type" value="Genomic_DNA"/>
</dbReference>
<feature type="signal peptide" evidence="1">
    <location>
        <begin position="1"/>
        <end position="25"/>
    </location>
</feature>
<dbReference type="AlphaFoldDB" id="A0A6C0TZW0"/>
<organism evidence="3 4">
    <name type="scientific">Kineobactrum salinum</name>
    <dbReference type="NCBI Taxonomy" id="2708301"/>
    <lineage>
        <taxon>Bacteria</taxon>
        <taxon>Pseudomonadati</taxon>
        <taxon>Pseudomonadota</taxon>
        <taxon>Gammaproteobacteria</taxon>
        <taxon>Cellvibrionales</taxon>
        <taxon>Halieaceae</taxon>
        <taxon>Kineobactrum</taxon>
    </lineage>
</organism>
<dbReference type="RefSeq" id="WP_163494536.1">
    <property type="nucleotide sequence ID" value="NZ_CP048711.1"/>
</dbReference>
<protein>
    <submittedName>
        <fullName evidence="3">DUF4136 domain-containing protein</fullName>
    </submittedName>
</protein>
<evidence type="ECO:0000256" key="1">
    <source>
        <dbReference type="SAM" id="SignalP"/>
    </source>
</evidence>
<dbReference type="PROSITE" id="PS51257">
    <property type="entry name" value="PROKAR_LIPOPROTEIN"/>
    <property type="match status" value="1"/>
</dbReference>
<accession>A0A6C0TZW0</accession>
<gene>
    <name evidence="3" type="ORF">G3T16_07660</name>
</gene>
<dbReference type="Pfam" id="PF13590">
    <property type="entry name" value="DUF4136"/>
    <property type="match status" value="1"/>
</dbReference>
<evidence type="ECO:0000313" key="4">
    <source>
        <dbReference type="Proteomes" id="UP000477680"/>
    </source>
</evidence>